<dbReference type="GO" id="GO:0005549">
    <property type="term" value="F:odorant binding"/>
    <property type="evidence" value="ECO:0007669"/>
    <property type="project" value="InterPro"/>
</dbReference>
<dbReference type="EMBL" id="AB370277">
    <property type="protein sequence ID" value="BAG11614.1"/>
    <property type="molecule type" value="Genomic_DNA"/>
</dbReference>
<evidence type="ECO:0000313" key="1">
    <source>
        <dbReference type="EMBL" id="BAG11614.1"/>
    </source>
</evidence>
<dbReference type="Gene3D" id="1.10.238.20">
    <property type="entry name" value="Pheromone/general odorant binding protein domain"/>
    <property type="match status" value="1"/>
</dbReference>
<dbReference type="SUPFAM" id="SSF47565">
    <property type="entry name" value="Insect pheromone/odorant-binding proteins"/>
    <property type="match status" value="1"/>
</dbReference>
<sequence>MAPSTSQVFGKMTVVFRAIGILLLGFQFSRSEFFDPCPHHNGFTEAQADALFKDWPANLNLDSVNRSHKCYVTCILVYYDLVGFSGELSLDKYFDSGVIDEFAFAPTMRRCRDEYKKETDICERTFGIFNCFRQEKLLNTK</sequence>
<reference evidence="1" key="1">
    <citation type="journal article" date="2008" name="Genetics">
        <title>Rapid evolution of two odorant-binding protein genes, Obp57d and Obp57e, in the Drosophila melanogaster species group.</title>
        <authorList>
            <person name="Matsuo T."/>
        </authorList>
    </citation>
    <scope>NUCLEOTIDE SEQUENCE</scope>
    <source>
        <strain evidence="1">CJB214</strain>
    </source>
</reference>
<gene>
    <name evidence="1" type="primary">Obp57d1</name>
</gene>
<organism evidence="1">
    <name type="scientific">Drosophila biarmipes</name>
    <name type="common">Fruit fly</name>
    <dbReference type="NCBI Taxonomy" id="125945"/>
    <lineage>
        <taxon>Eukaryota</taxon>
        <taxon>Metazoa</taxon>
        <taxon>Ecdysozoa</taxon>
        <taxon>Arthropoda</taxon>
        <taxon>Hexapoda</taxon>
        <taxon>Insecta</taxon>
        <taxon>Pterygota</taxon>
        <taxon>Neoptera</taxon>
        <taxon>Endopterygota</taxon>
        <taxon>Diptera</taxon>
        <taxon>Brachycera</taxon>
        <taxon>Muscomorpha</taxon>
        <taxon>Ephydroidea</taxon>
        <taxon>Drosophilidae</taxon>
        <taxon>Drosophila</taxon>
        <taxon>Sophophora</taxon>
    </lineage>
</organism>
<dbReference type="Pfam" id="PF01395">
    <property type="entry name" value="PBP_GOBP"/>
    <property type="match status" value="1"/>
</dbReference>
<name>B0M2D6_DROBM</name>
<accession>B0M2D6</accession>
<dbReference type="SMART" id="SM00708">
    <property type="entry name" value="PhBP"/>
    <property type="match status" value="1"/>
</dbReference>
<protein>
    <submittedName>
        <fullName evidence="1">Odorant-binding protein 57d1</fullName>
    </submittedName>
</protein>
<proteinExistence type="predicted"/>
<dbReference type="InterPro" id="IPR006170">
    <property type="entry name" value="PBP/GOBP"/>
</dbReference>
<dbReference type="CDD" id="cd23992">
    <property type="entry name" value="PBP_GOBP"/>
    <property type="match status" value="1"/>
</dbReference>
<dbReference type="OrthoDB" id="7847042at2759"/>
<dbReference type="AlphaFoldDB" id="B0M2D6"/>
<dbReference type="InterPro" id="IPR036728">
    <property type="entry name" value="PBP_GOBP_sf"/>
</dbReference>